<accession>A0A1Y1QY77</accession>
<dbReference type="PROSITE" id="PS51257">
    <property type="entry name" value="PROKAR_LIPOPROTEIN"/>
    <property type="match status" value="1"/>
</dbReference>
<comment type="caution">
    <text evidence="1">The sequence shown here is derived from an EMBL/GenBank/DDBJ whole genome shotgun (WGS) entry which is preliminary data.</text>
</comment>
<protein>
    <submittedName>
        <fullName evidence="1">Uncharacterized protein</fullName>
    </submittedName>
</protein>
<dbReference type="EMBL" id="MTEJ01000004">
    <property type="protein sequence ID" value="OQX16508.1"/>
    <property type="molecule type" value="Genomic_DNA"/>
</dbReference>
<organism evidence="1 2">
    <name type="scientific">Thiothrix lacustris</name>
    <dbReference type="NCBI Taxonomy" id="525917"/>
    <lineage>
        <taxon>Bacteria</taxon>
        <taxon>Pseudomonadati</taxon>
        <taxon>Pseudomonadota</taxon>
        <taxon>Gammaproteobacteria</taxon>
        <taxon>Thiotrichales</taxon>
        <taxon>Thiotrichaceae</taxon>
        <taxon>Thiothrix</taxon>
    </lineage>
</organism>
<proteinExistence type="predicted"/>
<name>A0A1Y1QY77_9GAMM</name>
<gene>
    <name evidence="1" type="ORF">BWK73_03680</name>
</gene>
<evidence type="ECO:0000313" key="1">
    <source>
        <dbReference type="EMBL" id="OQX16508.1"/>
    </source>
</evidence>
<dbReference type="AlphaFoldDB" id="A0A1Y1QY77"/>
<reference evidence="1 2" key="1">
    <citation type="submission" date="2017-01" db="EMBL/GenBank/DDBJ databases">
        <title>Novel large sulfur bacteria in the metagenomes of groundwater-fed chemosynthetic microbial mats in the Lake Huron basin.</title>
        <authorList>
            <person name="Sharrar A.M."/>
            <person name="Flood B.E."/>
            <person name="Bailey J.V."/>
            <person name="Jones D.S."/>
            <person name="Biddanda B."/>
            <person name="Ruberg S.A."/>
            <person name="Marcus D.N."/>
            <person name="Dick G.J."/>
        </authorList>
    </citation>
    <scope>NUCLEOTIDE SEQUENCE [LARGE SCALE GENOMIC DNA]</scope>
    <source>
        <strain evidence="1">A8</strain>
    </source>
</reference>
<dbReference type="Proteomes" id="UP000192491">
    <property type="component" value="Unassembled WGS sequence"/>
</dbReference>
<sequence length="213" mass="23767">MVQLLKSYSYIGVFLFALSVSGCSSTLESVKMTPQCGNGLVTREVRQVGGMELRLKAPDRVCVFERGPQESDAFSGSYASYVSTGNSNSEIVIELKNTTVRPITLIPVEKVLIFDVSEWEIYPDGSRSAPTYARMPPPIPGKKFNPITLGSGETKEFNSFFYPVSPWDFKNKPKPRRFGTEIRFVTSVLNGNVISETFQLTVEFVLVKKEDLK</sequence>
<evidence type="ECO:0000313" key="2">
    <source>
        <dbReference type="Proteomes" id="UP000192491"/>
    </source>
</evidence>